<dbReference type="InterPro" id="IPR045049">
    <property type="entry name" value="Pcy1-like"/>
</dbReference>
<evidence type="ECO:0000256" key="5">
    <source>
        <dbReference type="ARBA" id="ARBA00023098"/>
    </source>
</evidence>
<keyword evidence="12" id="KW-1185">Reference proteome</keyword>
<dbReference type="OrthoDB" id="17102at2759"/>
<dbReference type="InterPro" id="IPR004821">
    <property type="entry name" value="Cyt_trans-like"/>
</dbReference>
<dbReference type="Gene3D" id="3.40.50.620">
    <property type="entry name" value="HUPs"/>
    <property type="match status" value="1"/>
</dbReference>
<dbReference type="Proteomes" id="UP000007264">
    <property type="component" value="Unassembled WGS sequence"/>
</dbReference>
<dbReference type="RefSeq" id="XP_005644786.1">
    <property type="nucleotide sequence ID" value="XM_005644729.1"/>
</dbReference>
<accession>I0YPC3</accession>
<dbReference type="STRING" id="574566.I0YPC3"/>
<evidence type="ECO:0000256" key="2">
    <source>
        <dbReference type="ARBA" id="ARBA00022516"/>
    </source>
</evidence>
<dbReference type="CDD" id="cd02174">
    <property type="entry name" value="CCT"/>
    <property type="match status" value="1"/>
</dbReference>
<dbReference type="GO" id="GO:0004105">
    <property type="term" value="F:choline-phosphate cytidylyltransferase activity"/>
    <property type="evidence" value="ECO:0007669"/>
    <property type="project" value="UniProtKB-EC"/>
</dbReference>
<evidence type="ECO:0000256" key="9">
    <source>
        <dbReference type="SAM" id="MobiDB-lite"/>
    </source>
</evidence>
<name>I0YPC3_COCSC</name>
<keyword evidence="6" id="KW-0594">Phospholipid biosynthesis</keyword>
<keyword evidence="5" id="KW-0443">Lipid metabolism</keyword>
<dbReference type="Pfam" id="PF01467">
    <property type="entry name" value="CTP_transf_like"/>
    <property type="match status" value="1"/>
</dbReference>
<feature type="region of interest" description="Disordered" evidence="9">
    <location>
        <begin position="1"/>
        <end position="46"/>
    </location>
</feature>
<dbReference type="NCBIfam" id="TIGR00125">
    <property type="entry name" value="cyt_tran_rel"/>
    <property type="match status" value="1"/>
</dbReference>
<dbReference type="PANTHER" id="PTHR10739:SF13">
    <property type="entry name" value="CHOLINE-PHOSPHATE CYTIDYLYLTRANSFERASE"/>
    <property type="match status" value="1"/>
</dbReference>
<evidence type="ECO:0000256" key="4">
    <source>
        <dbReference type="ARBA" id="ARBA00022695"/>
    </source>
</evidence>
<evidence type="ECO:0000259" key="10">
    <source>
        <dbReference type="Pfam" id="PF01467"/>
    </source>
</evidence>
<dbReference type="EMBL" id="AGSI01000016">
    <property type="protein sequence ID" value="EIE20242.1"/>
    <property type="molecule type" value="Genomic_DNA"/>
</dbReference>
<keyword evidence="7" id="KW-1208">Phospholipid metabolism</keyword>
<dbReference type="PANTHER" id="PTHR10739">
    <property type="entry name" value="CYTIDYLYLTRANSFERASE"/>
    <property type="match status" value="1"/>
</dbReference>
<evidence type="ECO:0000256" key="6">
    <source>
        <dbReference type="ARBA" id="ARBA00023209"/>
    </source>
</evidence>
<dbReference type="SUPFAM" id="SSF52374">
    <property type="entry name" value="Nucleotidylyl transferase"/>
    <property type="match status" value="1"/>
</dbReference>
<feature type="domain" description="Cytidyltransferase-like" evidence="10">
    <location>
        <begin position="51"/>
        <end position="179"/>
    </location>
</feature>
<comment type="similarity">
    <text evidence="1">Belongs to the cytidylyltransferase family.</text>
</comment>
<dbReference type="GO" id="GO:0031210">
    <property type="term" value="F:phosphatidylcholine binding"/>
    <property type="evidence" value="ECO:0007669"/>
    <property type="project" value="TreeGrafter"/>
</dbReference>
<keyword evidence="4" id="KW-0548">Nucleotidyltransferase</keyword>
<feature type="compositionally biased region" description="Polar residues" evidence="9">
    <location>
        <begin position="36"/>
        <end position="46"/>
    </location>
</feature>
<dbReference type="AlphaFoldDB" id="I0YPC3"/>
<evidence type="ECO:0000313" key="11">
    <source>
        <dbReference type="EMBL" id="EIE20242.1"/>
    </source>
</evidence>
<dbReference type="InterPro" id="IPR041723">
    <property type="entry name" value="CCT"/>
</dbReference>
<sequence>MARTTSKKTAAQSTDADLKAGAQSCSRPEEDDAGPSNDNGEPSTSRPVRIYADGIFDLFHFGHAKALEQAKKLCPNTTLVVGCCNDELTHRLKGKTVLTEEERYESLRHCKWVDEVVRDAPWVITPEFLEKHNIDYVAHDALPYSDATGQGNDVYELVKKLGKFKETKRTEGVSTSDIILRIIKNYNEYVLRNLSRGYSRKELGVSLVREKQIRAKQGMKQLSKRMTEQRLQALERLRRNMTGTSGQPVRILPRDMEQGLKEFASGVEQLVDRLVSGELGLEMAQHADKFMVGVISNVESSYTKFEQAIKRTLRMPITRKRQPSRRAKQVALNNAKKTALNAVKKGAVAKPASHRRRSLLW</sequence>
<evidence type="ECO:0000313" key="12">
    <source>
        <dbReference type="Proteomes" id="UP000007264"/>
    </source>
</evidence>
<evidence type="ECO:0000256" key="3">
    <source>
        <dbReference type="ARBA" id="ARBA00022679"/>
    </source>
</evidence>
<evidence type="ECO:0000256" key="7">
    <source>
        <dbReference type="ARBA" id="ARBA00023264"/>
    </source>
</evidence>
<dbReference type="GeneID" id="17038218"/>
<keyword evidence="3" id="KW-0808">Transferase</keyword>
<dbReference type="InterPro" id="IPR014729">
    <property type="entry name" value="Rossmann-like_a/b/a_fold"/>
</dbReference>
<dbReference type="EC" id="2.7.7.15" evidence="8"/>
<proteinExistence type="inferred from homology"/>
<keyword evidence="2" id="KW-0444">Lipid biosynthesis</keyword>
<gene>
    <name evidence="11" type="ORF">COCSUDRAFT_48662</name>
</gene>
<evidence type="ECO:0000256" key="8">
    <source>
        <dbReference type="ARBA" id="ARBA00026101"/>
    </source>
</evidence>
<protein>
    <recommendedName>
        <fullName evidence="8">choline-phosphate cytidylyltransferase</fullName>
        <ecNumber evidence="8">2.7.7.15</ecNumber>
    </recommendedName>
</protein>
<comment type="caution">
    <text evidence="11">The sequence shown here is derived from an EMBL/GenBank/DDBJ whole genome shotgun (WGS) entry which is preliminary data.</text>
</comment>
<dbReference type="KEGG" id="csl:COCSUDRAFT_48662"/>
<dbReference type="eggNOG" id="KOG2804">
    <property type="taxonomic scope" value="Eukaryota"/>
</dbReference>
<organism evidence="11 12">
    <name type="scientific">Coccomyxa subellipsoidea (strain C-169)</name>
    <name type="common">Green microalga</name>
    <dbReference type="NCBI Taxonomy" id="574566"/>
    <lineage>
        <taxon>Eukaryota</taxon>
        <taxon>Viridiplantae</taxon>
        <taxon>Chlorophyta</taxon>
        <taxon>core chlorophytes</taxon>
        <taxon>Trebouxiophyceae</taxon>
        <taxon>Trebouxiophyceae incertae sedis</taxon>
        <taxon>Coccomyxaceae</taxon>
        <taxon>Coccomyxa</taxon>
        <taxon>Coccomyxa subellipsoidea</taxon>
    </lineage>
</organism>
<reference evidence="11 12" key="1">
    <citation type="journal article" date="2012" name="Genome Biol.">
        <title>The genome of the polar eukaryotic microalga coccomyxa subellipsoidea reveals traits of cold adaptation.</title>
        <authorList>
            <person name="Blanc G."/>
            <person name="Agarkova I."/>
            <person name="Grimwood J."/>
            <person name="Kuo A."/>
            <person name="Brueggeman A."/>
            <person name="Dunigan D."/>
            <person name="Gurnon J."/>
            <person name="Ladunga I."/>
            <person name="Lindquist E."/>
            <person name="Lucas S."/>
            <person name="Pangilinan J."/>
            <person name="Proschold T."/>
            <person name="Salamov A."/>
            <person name="Schmutz J."/>
            <person name="Weeks D."/>
            <person name="Yamada T."/>
            <person name="Claverie J.M."/>
            <person name="Grigoriev I."/>
            <person name="Van Etten J."/>
            <person name="Lomsadze A."/>
            <person name="Borodovsky M."/>
        </authorList>
    </citation>
    <scope>NUCLEOTIDE SEQUENCE [LARGE SCALE GENOMIC DNA]</scope>
    <source>
        <strain evidence="11 12">C-169</strain>
    </source>
</reference>
<evidence type="ECO:0000256" key="1">
    <source>
        <dbReference type="ARBA" id="ARBA00010101"/>
    </source>
</evidence>